<gene>
    <name evidence="1" type="ORF">QR98_0080700</name>
</gene>
<accession>A0A132AF09</accession>
<organism evidence="1 2">
    <name type="scientific">Sarcoptes scabiei</name>
    <name type="common">Itch mite</name>
    <name type="synonym">Acarus scabiei</name>
    <dbReference type="NCBI Taxonomy" id="52283"/>
    <lineage>
        <taxon>Eukaryota</taxon>
        <taxon>Metazoa</taxon>
        <taxon>Ecdysozoa</taxon>
        <taxon>Arthropoda</taxon>
        <taxon>Chelicerata</taxon>
        <taxon>Arachnida</taxon>
        <taxon>Acari</taxon>
        <taxon>Acariformes</taxon>
        <taxon>Sarcoptiformes</taxon>
        <taxon>Astigmata</taxon>
        <taxon>Psoroptidia</taxon>
        <taxon>Sarcoptoidea</taxon>
        <taxon>Sarcoptidae</taxon>
        <taxon>Sarcoptinae</taxon>
        <taxon>Sarcoptes</taxon>
    </lineage>
</organism>
<dbReference type="Proteomes" id="UP000616769">
    <property type="component" value="Unassembled WGS sequence"/>
</dbReference>
<proteinExistence type="predicted"/>
<comment type="caution">
    <text evidence="1">The sequence shown here is derived from an EMBL/GenBank/DDBJ whole genome shotgun (WGS) entry which is preliminary data.</text>
</comment>
<dbReference type="AlphaFoldDB" id="A0A132AF09"/>
<protein>
    <submittedName>
        <fullName evidence="1">Uncharacterized protein</fullName>
    </submittedName>
</protein>
<reference evidence="1 2" key="1">
    <citation type="journal article" date="2015" name="Parasit. Vectors">
        <title>Draft genome of the scabies mite.</title>
        <authorList>
            <person name="Rider S.D.Jr."/>
            <person name="Morgan M.S."/>
            <person name="Arlian L.G."/>
        </authorList>
    </citation>
    <scope>NUCLEOTIDE SEQUENCE [LARGE SCALE GENOMIC DNA]</scope>
    <source>
        <strain evidence="1">Arlian Lab</strain>
    </source>
</reference>
<sequence length="75" mass="8571">MQNCTDIDCVDLKNLYFTVAIFDELFVSSPFPSRHSLTIGLGLTYLFNSTSLLVVAMALFDRYYDVYSMTSLIIR</sequence>
<name>A0A132AF09_SARSC</name>
<evidence type="ECO:0000313" key="2">
    <source>
        <dbReference type="Proteomes" id="UP000616769"/>
    </source>
</evidence>
<dbReference type="VEuPathDB" id="VectorBase:SSCA005318"/>
<evidence type="ECO:0000313" key="1">
    <source>
        <dbReference type="EMBL" id="KPM09533.1"/>
    </source>
</evidence>
<dbReference type="EMBL" id="JXLN01013697">
    <property type="protein sequence ID" value="KPM09533.1"/>
    <property type="molecule type" value="Genomic_DNA"/>
</dbReference>